<gene>
    <name evidence="2" type="ORF">GOODEAATRI_030382</name>
</gene>
<keyword evidence="3" id="KW-1185">Reference proteome</keyword>
<proteinExistence type="predicted"/>
<accession>A0ABV0NEY0</accession>
<reference evidence="2 3" key="1">
    <citation type="submission" date="2021-06" db="EMBL/GenBank/DDBJ databases">
        <authorList>
            <person name="Palmer J.M."/>
        </authorList>
    </citation>
    <scope>NUCLEOTIDE SEQUENCE [LARGE SCALE GENOMIC DNA]</scope>
    <source>
        <strain evidence="2 3">GA_2019</strain>
        <tissue evidence="2">Muscle</tissue>
    </source>
</reference>
<feature type="compositionally biased region" description="Basic and acidic residues" evidence="1">
    <location>
        <begin position="57"/>
        <end position="68"/>
    </location>
</feature>
<sequence length="80" mass="8931">MENRDSVCLSLQGRRKSCRTPLLSQIALHGEEEDLHSETSSVLVEQGSDQEAVPANRNERSEGISEQKEEMDDPPAQFGF</sequence>
<protein>
    <submittedName>
        <fullName evidence="2">Uncharacterized protein</fullName>
    </submittedName>
</protein>
<comment type="caution">
    <text evidence="2">The sequence shown here is derived from an EMBL/GenBank/DDBJ whole genome shotgun (WGS) entry which is preliminary data.</text>
</comment>
<evidence type="ECO:0000313" key="3">
    <source>
        <dbReference type="Proteomes" id="UP001476798"/>
    </source>
</evidence>
<feature type="compositionally biased region" description="Polar residues" evidence="1">
    <location>
        <begin position="38"/>
        <end position="49"/>
    </location>
</feature>
<name>A0ABV0NEY0_9TELE</name>
<dbReference type="EMBL" id="JAHRIO010034770">
    <property type="protein sequence ID" value="MEQ2169967.1"/>
    <property type="molecule type" value="Genomic_DNA"/>
</dbReference>
<organism evidence="2 3">
    <name type="scientific">Goodea atripinnis</name>
    <dbReference type="NCBI Taxonomy" id="208336"/>
    <lineage>
        <taxon>Eukaryota</taxon>
        <taxon>Metazoa</taxon>
        <taxon>Chordata</taxon>
        <taxon>Craniata</taxon>
        <taxon>Vertebrata</taxon>
        <taxon>Euteleostomi</taxon>
        <taxon>Actinopterygii</taxon>
        <taxon>Neopterygii</taxon>
        <taxon>Teleostei</taxon>
        <taxon>Neoteleostei</taxon>
        <taxon>Acanthomorphata</taxon>
        <taxon>Ovalentaria</taxon>
        <taxon>Atherinomorphae</taxon>
        <taxon>Cyprinodontiformes</taxon>
        <taxon>Goodeidae</taxon>
        <taxon>Goodea</taxon>
    </lineage>
</organism>
<dbReference type="Proteomes" id="UP001476798">
    <property type="component" value="Unassembled WGS sequence"/>
</dbReference>
<evidence type="ECO:0000256" key="1">
    <source>
        <dbReference type="SAM" id="MobiDB-lite"/>
    </source>
</evidence>
<feature type="region of interest" description="Disordered" evidence="1">
    <location>
        <begin position="30"/>
        <end position="80"/>
    </location>
</feature>
<evidence type="ECO:0000313" key="2">
    <source>
        <dbReference type="EMBL" id="MEQ2169967.1"/>
    </source>
</evidence>